<feature type="transmembrane region" description="Helical" evidence="3">
    <location>
        <begin position="36"/>
        <end position="61"/>
    </location>
</feature>
<evidence type="ECO:0000256" key="1">
    <source>
        <dbReference type="ARBA" id="ARBA00010690"/>
    </source>
</evidence>
<dbReference type="PRINTS" id="PR00950">
    <property type="entry name" value="TYPE3IMSPROT"/>
</dbReference>
<dbReference type="InterPro" id="IPR029025">
    <property type="entry name" value="T3SS_substrate_exporter_C"/>
</dbReference>
<dbReference type="SUPFAM" id="SSF160544">
    <property type="entry name" value="EscU C-terminal domain-like"/>
    <property type="match status" value="1"/>
</dbReference>
<protein>
    <submittedName>
        <fullName evidence="4">Flagellar type III secretion system protein FlhB</fullName>
    </submittedName>
</protein>
<keyword evidence="3" id="KW-0472">Membrane</keyword>
<evidence type="ECO:0000313" key="5">
    <source>
        <dbReference type="Proteomes" id="UP000253934"/>
    </source>
</evidence>
<dbReference type="AlphaFoldDB" id="A0A369L0U2"/>
<feature type="transmembrane region" description="Helical" evidence="3">
    <location>
        <begin position="96"/>
        <end position="114"/>
    </location>
</feature>
<gene>
    <name evidence="4" type="ORF">DCC88_01835</name>
</gene>
<dbReference type="GO" id="GO:0009306">
    <property type="term" value="P:protein secretion"/>
    <property type="evidence" value="ECO:0007669"/>
    <property type="project" value="InterPro"/>
</dbReference>
<dbReference type="GO" id="GO:0005886">
    <property type="term" value="C:plasma membrane"/>
    <property type="evidence" value="ECO:0007669"/>
    <property type="project" value="TreeGrafter"/>
</dbReference>
<organism evidence="4 5">
    <name type="scientific">Spirobacillus cienkowskii</name>
    <dbReference type="NCBI Taxonomy" id="495820"/>
    <lineage>
        <taxon>Bacteria</taxon>
        <taxon>Pseudomonadati</taxon>
        <taxon>Bdellovibrionota</taxon>
        <taxon>Oligoflexia</taxon>
        <taxon>Silvanigrellales</taxon>
        <taxon>Spirobacillus</taxon>
    </lineage>
</organism>
<keyword evidence="3" id="KW-0812">Transmembrane</keyword>
<keyword evidence="4" id="KW-0282">Flagellum</keyword>
<keyword evidence="5" id="KW-1185">Reference proteome</keyword>
<dbReference type="Proteomes" id="UP000253934">
    <property type="component" value="Unassembled WGS sequence"/>
</dbReference>
<keyword evidence="4" id="KW-0966">Cell projection</keyword>
<comment type="similarity">
    <text evidence="1">Belongs to the type III secretion exporter family.</text>
</comment>
<accession>A0A369L0U2</accession>
<sequence>MENREENSTQDKTEEATEEKKLQFREEGNIANPKEIVAATTLILFTAYFYFFSGNIVNSFLMTFERSWNGFPYYFVDYSSLIKILLYSLSPIVPHLVIILFMSTIFPSLFGLIFTKFNWSWKKVTFNLAKVNPISGINRYFSPNFIFEFGKIIFKCSILSLIIYFVLKDEIKNTPQDYFYNNIDFMKIFGNSIFKLLFIMSIAGIVIGISDFYFNLWKINRDMKMTKQELKEEVKKHEGDPLLKSQRKRIARDFAMRKSLKDVPRASFIVTNPEHFSVAIRYFKGMTAPVVVAKGQDLIAFKIREIAKIHDIIIVENKPLARTLYKTVKVGQEIPSSLYQSIIEVIRYIYQMRGKKYFERN</sequence>
<feature type="transmembrane region" description="Helical" evidence="3">
    <location>
        <begin position="145"/>
        <end position="167"/>
    </location>
</feature>
<evidence type="ECO:0000313" key="4">
    <source>
        <dbReference type="EMBL" id="RDB37066.1"/>
    </source>
</evidence>
<dbReference type="PANTHER" id="PTHR30531">
    <property type="entry name" value="FLAGELLAR BIOSYNTHETIC PROTEIN FLHB"/>
    <property type="match status" value="1"/>
</dbReference>
<evidence type="ECO:0000256" key="3">
    <source>
        <dbReference type="SAM" id="Phobius"/>
    </source>
</evidence>
<dbReference type="Pfam" id="PF01312">
    <property type="entry name" value="Bac_export_2"/>
    <property type="match status" value="1"/>
</dbReference>
<dbReference type="Gene3D" id="3.40.1690.10">
    <property type="entry name" value="secretion proteins EscU"/>
    <property type="match status" value="1"/>
</dbReference>
<dbReference type="Gene3D" id="6.10.250.2080">
    <property type="match status" value="1"/>
</dbReference>
<comment type="caution">
    <text evidence="4">The sequence shown here is derived from an EMBL/GenBank/DDBJ whole genome shotgun (WGS) entry which is preliminary data.</text>
</comment>
<feature type="region of interest" description="Disordered" evidence="2">
    <location>
        <begin position="1"/>
        <end position="22"/>
    </location>
</feature>
<dbReference type="InterPro" id="IPR006135">
    <property type="entry name" value="T3SS_substrate_exporter"/>
</dbReference>
<keyword evidence="3" id="KW-1133">Transmembrane helix</keyword>
<feature type="transmembrane region" description="Helical" evidence="3">
    <location>
        <begin position="196"/>
        <end position="217"/>
    </location>
</feature>
<reference evidence="4" key="1">
    <citation type="submission" date="2018-04" db="EMBL/GenBank/DDBJ databases">
        <title>Draft genome sequence of the Candidatus Spirobacillus cienkowskii, a pathogen of freshwater Daphnia species, reconstructed from hemolymph metagenomic reads.</title>
        <authorList>
            <person name="Bresciani L."/>
            <person name="Lemos L.N."/>
            <person name="Wale N."/>
            <person name="Lin J.Y."/>
            <person name="Fernandes G.R."/>
            <person name="Duffy M.A."/>
            <person name="Rodrigues J.M."/>
        </authorList>
    </citation>
    <scope>NUCLEOTIDE SEQUENCE [LARGE SCALE GENOMIC DNA]</scope>
    <source>
        <strain evidence="4">Binning01</strain>
    </source>
</reference>
<dbReference type="EMBL" id="QOVW01000010">
    <property type="protein sequence ID" value="RDB37066.1"/>
    <property type="molecule type" value="Genomic_DNA"/>
</dbReference>
<dbReference type="PANTHER" id="PTHR30531:SF12">
    <property type="entry name" value="FLAGELLAR BIOSYNTHETIC PROTEIN FLHB"/>
    <property type="match status" value="1"/>
</dbReference>
<evidence type="ECO:0000256" key="2">
    <source>
        <dbReference type="SAM" id="MobiDB-lite"/>
    </source>
</evidence>
<proteinExistence type="inferred from homology"/>
<keyword evidence="4" id="KW-0969">Cilium</keyword>
<name>A0A369L0U2_9BACT</name>